<evidence type="ECO:0000313" key="4">
    <source>
        <dbReference type="Proteomes" id="UP000177625"/>
    </source>
</evidence>
<accession>A0A1E1MJT9</accession>
<protein>
    <submittedName>
        <fullName evidence="3">Uncharacterized protein</fullName>
    </submittedName>
</protein>
<evidence type="ECO:0000256" key="2">
    <source>
        <dbReference type="SAM" id="MobiDB-lite"/>
    </source>
</evidence>
<gene>
    <name evidence="3" type="ORF">RSE6_09773</name>
</gene>
<feature type="coiled-coil region" evidence="1">
    <location>
        <begin position="146"/>
        <end position="201"/>
    </location>
</feature>
<evidence type="ECO:0000256" key="1">
    <source>
        <dbReference type="SAM" id="Coils"/>
    </source>
</evidence>
<feature type="coiled-coil region" evidence="1">
    <location>
        <begin position="93"/>
        <end position="120"/>
    </location>
</feature>
<proteinExistence type="predicted"/>
<keyword evidence="1" id="KW-0175">Coiled coil</keyword>
<dbReference type="Proteomes" id="UP000177625">
    <property type="component" value="Unassembled WGS sequence"/>
</dbReference>
<name>A0A1E1MJT9_RHYSE</name>
<feature type="region of interest" description="Disordered" evidence="2">
    <location>
        <begin position="422"/>
        <end position="444"/>
    </location>
</feature>
<organism evidence="3 4">
    <name type="scientific">Rhynchosporium secalis</name>
    <name type="common">Barley scald fungus</name>
    <dbReference type="NCBI Taxonomy" id="38038"/>
    <lineage>
        <taxon>Eukaryota</taxon>
        <taxon>Fungi</taxon>
        <taxon>Dikarya</taxon>
        <taxon>Ascomycota</taxon>
        <taxon>Pezizomycotina</taxon>
        <taxon>Leotiomycetes</taxon>
        <taxon>Helotiales</taxon>
        <taxon>Ploettnerulaceae</taxon>
        <taxon>Rhynchosporium</taxon>
    </lineage>
</organism>
<keyword evidence="4" id="KW-1185">Reference proteome</keyword>
<reference evidence="4" key="1">
    <citation type="submission" date="2016-03" db="EMBL/GenBank/DDBJ databases">
        <authorList>
            <person name="Guldener U."/>
        </authorList>
    </citation>
    <scope>NUCLEOTIDE SEQUENCE [LARGE SCALE GENOMIC DNA]</scope>
</reference>
<dbReference type="AlphaFoldDB" id="A0A1E1MJT9"/>
<sequence length="479" mass="54690">MSRFNPFYRSSRPEVVMSDIRDPHVLQQYILIQEQVQHLHAEFLQLGNHLSEQFNKLQDQIIKEGAEARMGATFSRVKAEPPLSDGRIIEDRLDGTRDEIRELKEAVEAAEKERKLEISERLRMQHEYEIKCNEWEGMKKNGNAYIDELRVRNDQLEASVKDLGKNRGLAIERLEKLVAQNQVLEGESAAMKDEMTTLQEQTIALRGMLTKDGGHEGNQMDDNTIVRSFASIREQMQRIAHKFCPTKPFELTFSRSPTGQRLEFFKFWAAGTLPKRRNLMRAKIFEIIQDEILQRKNFGMDDFFEGSGGNEKLDLERSLHRFETALMGLNPGSEAATADWRVRTLHCASLLKLANSRAKKTAALIQGYLDPLWSCSRPNEAEGASADVKHLAVLLERVCEEAFEFAMLLRSSRDSYRCELPARRSPLGEDSEPQSREPSEGGSLTDQDIAYALAPALVKYPLTDPKKRLILEKAHVVVF</sequence>
<dbReference type="EMBL" id="FJVC01000360">
    <property type="protein sequence ID" value="CZT48995.1"/>
    <property type="molecule type" value="Genomic_DNA"/>
</dbReference>
<evidence type="ECO:0000313" key="3">
    <source>
        <dbReference type="EMBL" id="CZT48995.1"/>
    </source>
</evidence>